<protein>
    <recommendedName>
        <fullName evidence="3 12">Beta-glucosidase</fullName>
        <ecNumber evidence="3 12">3.2.1.21</ecNumber>
    </recommendedName>
</protein>
<dbReference type="PANTHER" id="PTHR10353:SF36">
    <property type="entry name" value="LP05116P"/>
    <property type="match status" value="1"/>
</dbReference>
<comment type="similarity">
    <text evidence="2 12">Belongs to the glycosyl hydrolase 1 family.</text>
</comment>
<name>A0A4U3MED1_9ACTN</name>
<evidence type="ECO:0000256" key="2">
    <source>
        <dbReference type="ARBA" id="ARBA00010838"/>
    </source>
</evidence>
<dbReference type="InterPro" id="IPR001360">
    <property type="entry name" value="Glyco_hydro_1"/>
</dbReference>
<keyword evidence="8" id="KW-0624">Polysaccharide degradation</keyword>
<evidence type="ECO:0000313" key="13">
    <source>
        <dbReference type="EMBL" id="TKK86732.1"/>
    </source>
</evidence>
<evidence type="ECO:0000313" key="14">
    <source>
        <dbReference type="Proteomes" id="UP000308705"/>
    </source>
</evidence>
<comment type="catalytic activity">
    <reaction evidence="1 12">
        <text>Hydrolysis of terminal, non-reducing beta-D-glucosyl residues with release of beta-D-glucose.</text>
        <dbReference type="EC" id="3.2.1.21"/>
    </reaction>
</comment>
<dbReference type="SUPFAM" id="SSF51445">
    <property type="entry name" value="(Trans)glycosidases"/>
    <property type="match status" value="1"/>
</dbReference>
<dbReference type="GO" id="GO:0008422">
    <property type="term" value="F:beta-glucosidase activity"/>
    <property type="evidence" value="ECO:0007669"/>
    <property type="project" value="UniProtKB-EC"/>
</dbReference>
<dbReference type="InterPro" id="IPR017736">
    <property type="entry name" value="Glyco_hydro_1_beta-glucosidase"/>
</dbReference>
<feature type="active site" description="Nucleophile" evidence="9 11">
    <location>
        <position position="364"/>
    </location>
</feature>
<dbReference type="Pfam" id="PF00232">
    <property type="entry name" value="Glyco_hydro_1"/>
    <property type="match status" value="1"/>
</dbReference>
<feature type="active site" description="Proton donor" evidence="9">
    <location>
        <position position="167"/>
    </location>
</feature>
<dbReference type="PRINTS" id="PR00131">
    <property type="entry name" value="GLHYDRLASE1"/>
</dbReference>
<dbReference type="PROSITE" id="PS00572">
    <property type="entry name" value="GLYCOSYL_HYDROL_F1_1"/>
    <property type="match status" value="1"/>
</dbReference>
<gene>
    <name evidence="13" type="ORF">FDA94_19925</name>
</gene>
<reference evidence="13 14" key="1">
    <citation type="submission" date="2019-04" db="EMBL/GenBank/DDBJ databases">
        <title>Herbidospora sp. NEAU-GS14.nov., a novel actinomycete isolated from soil.</title>
        <authorList>
            <person name="Han L."/>
        </authorList>
    </citation>
    <scope>NUCLEOTIDE SEQUENCE [LARGE SCALE GENOMIC DNA]</scope>
    <source>
        <strain evidence="13 14">NEAU-GS14</strain>
    </source>
</reference>
<evidence type="ECO:0000256" key="5">
    <source>
        <dbReference type="ARBA" id="ARBA00023001"/>
    </source>
</evidence>
<evidence type="ECO:0000256" key="3">
    <source>
        <dbReference type="ARBA" id="ARBA00012744"/>
    </source>
</evidence>
<feature type="binding site" evidence="10">
    <location>
        <position position="21"/>
    </location>
    <ligand>
        <name>substrate</name>
    </ligand>
</feature>
<feature type="binding site" evidence="10">
    <location>
        <position position="122"/>
    </location>
    <ligand>
        <name>substrate</name>
    </ligand>
</feature>
<evidence type="ECO:0000256" key="11">
    <source>
        <dbReference type="PROSITE-ProRule" id="PRU10055"/>
    </source>
</evidence>
<dbReference type="AlphaFoldDB" id="A0A4U3MED1"/>
<accession>A0A4U3MED1</accession>
<keyword evidence="5" id="KW-0136">Cellulose degradation</keyword>
<evidence type="ECO:0000256" key="10">
    <source>
        <dbReference type="PIRSR" id="PIRSR617736-2"/>
    </source>
</evidence>
<evidence type="ECO:0000256" key="4">
    <source>
        <dbReference type="ARBA" id="ARBA00022801"/>
    </source>
</evidence>
<evidence type="ECO:0000256" key="12">
    <source>
        <dbReference type="RuleBase" id="RU361175"/>
    </source>
</evidence>
<dbReference type="EMBL" id="SZQA01000019">
    <property type="protein sequence ID" value="TKK86732.1"/>
    <property type="molecule type" value="Genomic_DNA"/>
</dbReference>
<dbReference type="FunFam" id="3.20.20.80:FF:000004">
    <property type="entry name" value="Beta-glucosidase 6-phospho-beta-glucosidase"/>
    <property type="match status" value="1"/>
</dbReference>
<keyword evidence="6" id="KW-0119">Carbohydrate metabolism</keyword>
<evidence type="ECO:0000256" key="1">
    <source>
        <dbReference type="ARBA" id="ARBA00000448"/>
    </source>
</evidence>
<dbReference type="GO" id="GO:0005829">
    <property type="term" value="C:cytosol"/>
    <property type="evidence" value="ECO:0007669"/>
    <property type="project" value="TreeGrafter"/>
</dbReference>
<dbReference type="PANTHER" id="PTHR10353">
    <property type="entry name" value="GLYCOSYL HYDROLASE"/>
    <property type="match status" value="1"/>
</dbReference>
<feature type="binding site" evidence="10">
    <location>
        <position position="166"/>
    </location>
    <ligand>
        <name>substrate</name>
    </ligand>
</feature>
<dbReference type="InterPro" id="IPR018120">
    <property type="entry name" value="Glyco_hydro_1_AS"/>
</dbReference>
<sequence length="457" mass="49906">MTPDIEFPEGFIWGAATASYQVEGAAREDGRGVSIWDTFARTPGKVADGHTGDVACDHYHRYPEDVRLMADLGLDVYRFSTAWPRVVPDGSGPANPRGLDFYERLVDELLGAGITPYVTLYHWDLPQNLEDRGGWASRDTAYYFADYAAAVHARLSDRVSTWTTLNEPWVSAFLGYGSGVHAPGVTDASAAFKAAHHLLLAHGLAAQNLTGTLALTLNMAPVVTPAQILDAGIALSAEDAGAVGLVDALLNRQFLDPALKGVYPREVLEIVERHGGLDHIRDGDLEIICQPIDLLGINYYNPCVVQASAGAVAPLAWPGADGVDFVSIEGPQTAMGWPIIPSGLSRLLVRLSRDYPDVGLLVTENGAAFHDKVVGDRVPDTDRVSYLDGHLRACHEAIEAGADLRGYLVWSLFDNFEWAEGYHQRFGIVRIDYATQRRLPKDSALWYRDVIQRNGIE</sequence>
<dbReference type="InterPro" id="IPR033132">
    <property type="entry name" value="GH_1_N_CS"/>
</dbReference>
<evidence type="ECO:0000256" key="9">
    <source>
        <dbReference type="PIRSR" id="PIRSR617736-1"/>
    </source>
</evidence>
<dbReference type="Proteomes" id="UP000308705">
    <property type="component" value="Unassembled WGS sequence"/>
</dbReference>
<dbReference type="NCBIfam" id="TIGR03356">
    <property type="entry name" value="BGL"/>
    <property type="match status" value="1"/>
</dbReference>
<feature type="binding site" evidence="10">
    <location>
        <position position="300"/>
    </location>
    <ligand>
        <name>substrate</name>
    </ligand>
</feature>
<keyword evidence="14" id="KW-1185">Reference proteome</keyword>
<feature type="binding site" evidence="10">
    <location>
        <position position="410"/>
    </location>
    <ligand>
        <name>substrate</name>
    </ligand>
</feature>
<dbReference type="InterPro" id="IPR017853">
    <property type="entry name" value="GH"/>
</dbReference>
<dbReference type="OrthoDB" id="5166882at2"/>
<feature type="binding site" evidence="10">
    <location>
        <begin position="417"/>
        <end position="418"/>
    </location>
    <ligand>
        <name>substrate</name>
    </ligand>
</feature>
<proteinExistence type="inferred from homology"/>
<dbReference type="PROSITE" id="PS00653">
    <property type="entry name" value="GLYCOSYL_HYDROL_F1_2"/>
    <property type="match status" value="1"/>
</dbReference>
<comment type="caution">
    <text evidence="13">The sequence shown here is derived from an EMBL/GenBank/DDBJ whole genome shotgun (WGS) entry which is preliminary data.</text>
</comment>
<evidence type="ECO:0000256" key="6">
    <source>
        <dbReference type="ARBA" id="ARBA00023277"/>
    </source>
</evidence>
<dbReference type="GO" id="GO:0030245">
    <property type="term" value="P:cellulose catabolic process"/>
    <property type="evidence" value="ECO:0007669"/>
    <property type="project" value="UniProtKB-KW"/>
</dbReference>
<keyword evidence="7 12" id="KW-0326">Glycosidase</keyword>
<evidence type="ECO:0000256" key="8">
    <source>
        <dbReference type="ARBA" id="ARBA00023326"/>
    </source>
</evidence>
<evidence type="ECO:0000256" key="7">
    <source>
        <dbReference type="ARBA" id="ARBA00023295"/>
    </source>
</evidence>
<organism evidence="13 14">
    <name type="scientific">Herbidospora galbida</name>
    <dbReference type="NCBI Taxonomy" id="2575442"/>
    <lineage>
        <taxon>Bacteria</taxon>
        <taxon>Bacillati</taxon>
        <taxon>Actinomycetota</taxon>
        <taxon>Actinomycetes</taxon>
        <taxon>Streptosporangiales</taxon>
        <taxon>Streptosporangiaceae</taxon>
        <taxon>Herbidospora</taxon>
    </lineage>
</organism>
<dbReference type="RefSeq" id="WP_137248585.1">
    <property type="nucleotide sequence ID" value="NZ_SZQA01000019.1"/>
</dbReference>
<dbReference type="Gene3D" id="3.20.20.80">
    <property type="entry name" value="Glycosidases"/>
    <property type="match status" value="1"/>
</dbReference>
<dbReference type="EC" id="3.2.1.21" evidence="3 12"/>
<keyword evidence="4 12" id="KW-0378">Hydrolase</keyword>